<keyword evidence="1" id="KW-0472">Membrane</keyword>
<accession>A0A6L9S4Z9</accession>
<dbReference type="AlphaFoldDB" id="A0A6L9S4Z9"/>
<evidence type="ECO:0000313" key="4">
    <source>
        <dbReference type="Proteomes" id="UP000475214"/>
    </source>
</evidence>
<sequence length="392" mass="41399">MNDGQSSCAAAALGGAPVLRGAGTLKQVALVAVPVLIGALVFLVPPAASAAPDSLAGTDDRDAVELLNRSATASTRVSYQGTQYVSAWSALTKSGSSSSAVVQVRHRAGGRTEIGVQDAQAEILTSQTGTSWLAEDEGSVDLLVRSYDIRLVGEAQVAGRRTDVVEARHADGSVAARWWLDQETALRLRREAFLPDGRLLSASAFVDVSIVSVPPCCMRSSVDHEAEATLAAEQTSSQDAPSPEKTALQWEDIERLRQEGFHCLESLGESLVLYEAREIGGAIQLSYSDGVMTASVFEQSGHLDPAQMSGYTSNQVGEGVVYTRPGPPATFVWSSQGRVVTVVADAPSEVIEDVLRALPPDAAELDEEHEGDVISRIGRGAKKVGSWLNPFG</sequence>
<dbReference type="Pfam" id="PF03888">
    <property type="entry name" value="MucB_RseB"/>
    <property type="match status" value="1"/>
</dbReference>
<protein>
    <recommendedName>
        <fullName evidence="2">MucB/RseB N-terminal domain-containing protein</fullName>
    </recommendedName>
</protein>
<keyword evidence="1" id="KW-0812">Transmembrane</keyword>
<comment type="caution">
    <text evidence="3">The sequence shown here is derived from an EMBL/GenBank/DDBJ whole genome shotgun (WGS) entry which is preliminary data.</text>
</comment>
<dbReference type="RefSeq" id="WP_163736481.1">
    <property type="nucleotide sequence ID" value="NZ_JAAGOA010000006.1"/>
</dbReference>
<proteinExistence type="predicted"/>
<keyword evidence="4" id="KW-1185">Reference proteome</keyword>
<evidence type="ECO:0000259" key="2">
    <source>
        <dbReference type="Pfam" id="PF03888"/>
    </source>
</evidence>
<reference evidence="3 4" key="1">
    <citation type="submission" date="2020-02" db="EMBL/GenBank/DDBJ databases">
        <authorList>
            <person name="Li X.-J."/>
            <person name="Han X.-M."/>
        </authorList>
    </citation>
    <scope>NUCLEOTIDE SEQUENCE [LARGE SCALE GENOMIC DNA]</scope>
    <source>
        <strain evidence="3 4">CCTCC AB 2017055</strain>
    </source>
</reference>
<dbReference type="Gene3D" id="2.50.20.10">
    <property type="entry name" value="Lipoprotein localisation LolA/LolB/LppX"/>
    <property type="match status" value="1"/>
</dbReference>
<name>A0A6L9S4Z9_9ACTN</name>
<evidence type="ECO:0000313" key="3">
    <source>
        <dbReference type="EMBL" id="NEE00545.1"/>
    </source>
</evidence>
<feature type="transmembrane region" description="Helical" evidence="1">
    <location>
        <begin position="28"/>
        <end position="48"/>
    </location>
</feature>
<dbReference type="Proteomes" id="UP000475214">
    <property type="component" value="Unassembled WGS sequence"/>
</dbReference>
<keyword evidence="1" id="KW-1133">Transmembrane helix</keyword>
<evidence type="ECO:0000256" key="1">
    <source>
        <dbReference type="SAM" id="Phobius"/>
    </source>
</evidence>
<organism evidence="3 4">
    <name type="scientific">Phytoactinopolyspora halotolerans</name>
    <dbReference type="NCBI Taxonomy" id="1981512"/>
    <lineage>
        <taxon>Bacteria</taxon>
        <taxon>Bacillati</taxon>
        <taxon>Actinomycetota</taxon>
        <taxon>Actinomycetes</taxon>
        <taxon>Jiangellales</taxon>
        <taxon>Jiangellaceae</taxon>
        <taxon>Phytoactinopolyspora</taxon>
    </lineage>
</organism>
<dbReference type="InterPro" id="IPR033434">
    <property type="entry name" value="MucB/RseB_N"/>
</dbReference>
<gene>
    <name evidence="3" type="ORF">G1H10_10235</name>
</gene>
<dbReference type="EMBL" id="JAAGOA010000006">
    <property type="protein sequence ID" value="NEE00545.1"/>
    <property type="molecule type" value="Genomic_DNA"/>
</dbReference>
<feature type="domain" description="MucB/RseB N-terminal" evidence="2">
    <location>
        <begin position="119"/>
        <end position="212"/>
    </location>
</feature>